<sequence>MTRPVFNNLHKEDEILKQKMEQHWNYSKAIVEDECEKYSRMQEANASGRRAIFIRHCTPQCEQHISRSGLTEKNANNTLALRFLEKYSPSDILRAPKQAVLLQRRKVRLGIFVRNGSKERLRSRDLPKKEYIQFEKVLVLEHFGGYFLHARKSVHEPAEFTSNRAQNGLAVIKLSRIVLAFLFEKKPWLIRTLHKAEFMRFFHLIAQMNKLSRLCARGTRRYMIFFRRCSISPIK</sequence>
<organism evidence="1 2">
    <name type="scientific">Parelaphostrongylus tenuis</name>
    <name type="common">Meningeal worm</name>
    <dbReference type="NCBI Taxonomy" id="148309"/>
    <lineage>
        <taxon>Eukaryota</taxon>
        <taxon>Metazoa</taxon>
        <taxon>Ecdysozoa</taxon>
        <taxon>Nematoda</taxon>
        <taxon>Chromadorea</taxon>
        <taxon>Rhabditida</taxon>
        <taxon>Rhabditina</taxon>
        <taxon>Rhabditomorpha</taxon>
        <taxon>Strongyloidea</taxon>
        <taxon>Metastrongylidae</taxon>
        <taxon>Parelaphostrongylus</taxon>
    </lineage>
</organism>
<dbReference type="AlphaFoldDB" id="A0AAD5WI30"/>
<gene>
    <name evidence="1" type="ORF">KIN20_032456</name>
</gene>
<keyword evidence="2" id="KW-1185">Reference proteome</keyword>
<dbReference type="Proteomes" id="UP001196413">
    <property type="component" value="Unassembled WGS sequence"/>
</dbReference>
<comment type="caution">
    <text evidence="1">The sequence shown here is derived from an EMBL/GenBank/DDBJ whole genome shotgun (WGS) entry which is preliminary data.</text>
</comment>
<reference evidence="1" key="1">
    <citation type="submission" date="2021-06" db="EMBL/GenBank/DDBJ databases">
        <title>Parelaphostrongylus tenuis whole genome reference sequence.</title>
        <authorList>
            <person name="Garwood T.J."/>
            <person name="Larsen P.A."/>
            <person name="Fountain-Jones N.M."/>
            <person name="Garbe J.R."/>
            <person name="Macchietto M.G."/>
            <person name="Kania S.A."/>
            <person name="Gerhold R.W."/>
            <person name="Richards J.E."/>
            <person name="Wolf T.M."/>
        </authorList>
    </citation>
    <scope>NUCLEOTIDE SEQUENCE</scope>
    <source>
        <strain evidence="1">MNPRO001-30</strain>
        <tissue evidence="1">Meninges</tissue>
    </source>
</reference>
<name>A0AAD5WI30_PARTN</name>
<proteinExistence type="predicted"/>
<protein>
    <submittedName>
        <fullName evidence="1">Uncharacterized protein</fullName>
    </submittedName>
</protein>
<evidence type="ECO:0000313" key="1">
    <source>
        <dbReference type="EMBL" id="KAJ1370670.1"/>
    </source>
</evidence>
<evidence type="ECO:0000313" key="2">
    <source>
        <dbReference type="Proteomes" id="UP001196413"/>
    </source>
</evidence>
<accession>A0AAD5WI30</accession>
<dbReference type="EMBL" id="JAHQIW010006832">
    <property type="protein sequence ID" value="KAJ1370670.1"/>
    <property type="molecule type" value="Genomic_DNA"/>
</dbReference>